<sequence>FAEVLNYARSKGVKYIVIVDVNQLSKIKRVEVISGKEEIINYE</sequence>
<gene>
    <name evidence="1" type="ORF">S01H4_13211</name>
</gene>
<evidence type="ECO:0000313" key="1">
    <source>
        <dbReference type="EMBL" id="GAG54322.1"/>
    </source>
</evidence>
<feature type="non-terminal residue" evidence="1">
    <location>
        <position position="1"/>
    </location>
</feature>
<reference evidence="1" key="1">
    <citation type="journal article" date="2014" name="Front. Microbiol.">
        <title>High frequency of phylogenetically diverse reductive dehalogenase-homologous genes in deep subseafloor sedimentary metagenomes.</title>
        <authorList>
            <person name="Kawai M."/>
            <person name="Futagami T."/>
            <person name="Toyoda A."/>
            <person name="Takaki Y."/>
            <person name="Nishi S."/>
            <person name="Hori S."/>
            <person name="Arai W."/>
            <person name="Tsubouchi T."/>
            <person name="Morono Y."/>
            <person name="Uchiyama I."/>
            <person name="Ito T."/>
            <person name="Fujiyama A."/>
            <person name="Inagaki F."/>
            <person name="Takami H."/>
        </authorList>
    </citation>
    <scope>NUCLEOTIDE SEQUENCE</scope>
    <source>
        <strain evidence="1">Expedition CK06-06</strain>
    </source>
</reference>
<name>X0Z7D9_9ZZZZ</name>
<accession>X0Z7D9</accession>
<comment type="caution">
    <text evidence="1">The sequence shown here is derived from an EMBL/GenBank/DDBJ whole genome shotgun (WGS) entry which is preliminary data.</text>
</comment>
<protein>
    <submittedName>
        <fullName evidence="1">Uncharacterized protein</fullName>
    </submittedName>
</protein>
<organism evidence="1">
    <name type="scientific">marine sediment metagenome</name>
    <dbReference type="NCBI Taxonomy" id="412755"/>
    <lineage>
        <taxon>unclassified sequences</taxon>
        <taxon>metagenomes</taxon>
        <taxon>ecological metagenomes</taxon>
    </lineage>
</organism>
<dbReference type="AlphaFoldDB" id="X0Z7D9"/>
<dbReference type="EMBL" id="BART01005826">
    <property type="protein sequence ID" value="GAG54322.1"/>
    <property type="molecule type" value="Genomic_DNA"/>
</dbReference>
<proteinExistence type="predicted"/>